<reference evidence="8" key="2">
    <citation type="submission" date="2025-08" db="UniProtKB">
        <authorList>
            <consortium name="RefSeq"/>
        </authorList>
    </citation>
    <scope>IDENTIFICATION</scope>
</reference>
<feature type="domain" description="PPC" evidence="6">
    <location>
        <begin position="100"/>
        <end position="259"/>
    </location>
</feature>
<evidence type="ECO:0000256" key="3">
    <source>
        <dbReference type="ARBA" id="ARBA00023163"/>
    </source>
</evidence>
<dbReference type="PROSITE" id="PS51742">
    <property type="entry name" value="PPC"/>
    <property type="match status" value="1"/>
</dbReference>
<dbReference type="Gramene" id="Tc09v2_t020670.1">
    <property type="protein sequence ID" value="Tc09v2_p020670.1"/>
    <property type="gene ID" value="Tc09v2_g020670"/>
</dbReference>
<keyword evidence="3" id="KW-0804">Transcription</keyword>
<dbReference type="InterPro" id="IPR005175">
    <property type="entry name" value="PPC_dom"/>
</dbReference>
<name>A0AB32WV99_THECC</name>
<accession>A0AB32WV99</accession>
<dbReference type="Proteomes" id="UP000694886">
    <property type="component" value="Chromosome 9"/>
</dbReference>
<evidence type="ECO:0000259" key="6">
    <source>
        <dbReference type="PROSITE" id="PS51742"/>
    </source>
</evidence>
<keyword evidence="2" id="KW-0238">DNA-binding</keyword>
<dbReference type="InterPro" id="IPR014476">
    <property type="entry name" value="AHL15-29"/>
</dbReference>
<feature type="compositionally biased region" description="Basic residues" evidence="5">
    <location>
        <begin position="57"/>
        <end position="66"/>
    </location>
</feature>
<feature type="region of interest" description="Disordered" evidence="5">
    <location>
        <begin position="251"/>
        <end position="275"/>
    </location>
</feature>
<dbReference type="SUPFAM" id="SSF117856">
    <property type="entry name" value="AF0104/ALDC/Ptd012-like"/>
    <property type="match status" value="1"/>
</dbReference>
<dbReference type="CDD" id="cd11378">
    <property type="entry name" value="DUF296"/>
    <property type="match status" value="1"/>
</dbReference>
<evidence type="ECO:0000256" key="2">
    <source>
        <dbReference type="ARBA" id="ARBA00023125"/>
    </source>
</evidence>
<dbReference type="AlphaFoldDB" id="A0AB32WV99"/>
<organism evidence="7 8">
    <name type="scientific">Theobroma cacao</name>
    <name type="common">Cacao</name>
    <name type="synonym">Cocoa</name>
    <dbReference type="NCBI Taxonomy" id="3641"/>
    <lineage>
        <taxon>Eukaryota</taxon>
        <taxon>Viridiplantae</taxon>
        <taxon>Streptophyta</taxon>
        <taxon>Embryophyta</taxon>
        <taxon>Tracheophyta</taxon>
        <taxon>Spermatophyta</taxon>
        <taxon>Magnoliopsida</taxon>
        <taxon>eudicotyledons</taxon>
        <taxon>Gunneridae</taxon>
        <taxon>Pentapetalae</taxon>
        <taxon>rosids</taxon>
        <taxon>malvids</taxon>
        <taxon>Malvales</taxon>
        <taxon>Malvaceae</taxon>
        <taxon>Byttnerioideae</taxon>
        <taxon>Theobroma</taxon>
    </lineage>
</organism>
<keyword evidence="4" id="KW-0539">Nucleus</keyword>
<protein>
    <submittedName>
        <fullName evidence="8">AT-hook motif nuclear-localized protein 28</fullName>
    </submittedName>
</protein>
<evidence type="ECO:0000313" key="7">
    <source>
        <dbReference type="Proteomes" id="UP000694886"/>
    </source>
</evidence>
<proteinExistence type="predicted"/>
<reference evidence="7" key="1">
    <citation type="journal article" date="1997" name="Nucleic Acids Res.">
        <title>tRNAscan-SE: a program for improved detection of transfer RNA genes in genomic sequence.</title>
        <authorList>
            <person name="Lowe T.M."/>
            <person name="Eddy S.R."/>
        </authorList>
    </citation>
    <scope>NUCLEOTIDE SEQUENCE [LARGE SCALE GENOMIC DNA]</scope>
    <source>
        <strain evidence="7">r\B97-61/B2</strain>
    </source>
</reference>
<feature type="compositionally biased region" description="Basic and acidic residues" evidence="5">
    <location>
        <begin position="15"/>
        <end position="25"/>
    </location>
</feature>
<dbReference type="RefSeq" id="XP_017982585.1">
    <property type="nucleotide sequence ID" value="XM_018127096.1"/>
</dbReference>
<dbReference type="PANTHER" id="PTHR31100">
    <property type="entry name" value="AT-HOOK MOTIF NUCLEAR-LOCALIZED PROTEIN 15"/>
    <property type="match status" value="1"/>
</dbReference>
<dbReference type="Pfam" id="PF03479">
    <property type="entry name" value="PCC"/>
    <property type="match status" value="1"/>
</dbReference>
<dbReference type="GO" id="GO:0003680">
    <property type="term" value="F:minor groove of adenine-thymine-rich DNA binding"/>
    <property type="evidence" value="ECO:0007669"/>
    <property type="project" value="InterPro"/>
</dbReference>
<evidence type="ECO:0000256" key="4">
    <source>
        <dbReference type="ARBA" id="ARBA00023242"/>
    </source>
</evidence>
<gene>
    <name evidence="8" type="primary">LOC18589988</name>
</gene>
<evidence type="ECO:0000256" key="1">
    <source>
        <dbReference type="ARBA" id="ARBA00023015"/>
    </source>
</evidence>
<feature type="region of interest" description="Disordered" evidence="5">
    <location>
        <begin position="178"/>
        <end position="197"/>
    </location>
</feature>
<sequence length="320" mass="32527">MADYSGAISLSQAHTSEDDSSEHSPRSVPTLSTGASGGGGGSSKSKTPSNKIITLDHHHHHHHHHQTPSSSENTARKPRGRPPGSKNKPKPPIVITRDCDSAMKPVILEISAGSDIIDSIINFARRNHVGVSIISATGSVSNVTLRHPVSHAPALSLHGPFGLLSLCGSFIGSSTVSSSNKAPQSSSSSTSPSPSSLSSPLSCSFGVTLAGAQGQVFGGIVGGKVMAATQVIVVAATFINPALHRLPCEGDNEDRHQETKPGVHSNVGGGGGATAAAVGATESCSSAGMSMSVYGVASPSPLSCQISPDVMPWGPSSRPY</sequence>
<keyword evidence="1" id="KW-0805">Transcription regulation</keyword>
<dbReference type="Gene3D" id="3.30.1330.80">
    <property type="entry name" value="Hypothetical protein, similar to alpha- acetolactate decarboxylase, domain 2"/>
    <property type="match status" value="1"/>
</dbReference>
<evidence type="ECO:0000313" key="8">
    <source>
        <dbReference type="RefSeq" id="XP_017982585.1"/>
    </source>
</evidence>
<dbReference type="KEGG" id="tcc:18589988"/>
<dbReference type="GeneID" id="18589988"/>
<evidence type="ECO:0000256" key="5">
    <source>
        <dbReference type="SAM" id="MobiDB-lite"/>
    </source>
</evidence>
<dbReference type="PANTHER" id="PTHR31100:SF63">
    <property type="entry name" value="AT-HOOK MOTIF NUCLEAR-LOCALIZED PROTEIN"/>
    <property type="match status" value="1"/>
</dbReference>
<feature type="region of interest" description="Disordered" evidence="5">
    <location>
        <begin position="1"/>
        <end position="93"/>
    </location>
</feature>